<sequence length="49" mass="5407">MLWGIVVVLVAFWLLGFSLHIAGGLIHLLLVLAIAVAVYNFAMNRDARQ</sequence>
<protein>
    <submittedName>
        <fullName evidence="2">Lmo0937 family membrane protein</fullName>
    </submittedName>
</protein>
<dbReference type="Pfam" id="PF18919">
    <property type="entry name" value="DUF5670"/>
    <property type="match status" value="1"/>
</dbReference>
<keyword evidence="1" id="KW-0472">Membrane</keyword>
<name>A0A2T1EBS8_9CYAN</name>
<comment type="caution">
    <text evidence="2">The sequence shown here is derived from an EMBL/GenBank/DDBJ whole genome shotgun (WGS) entry which is preliminary data.</text>
</comment>
<reference evidence="2 3" key="2">
    <citation type="submission" date="2018-03" db="EMBL/GenBank/DDBJ databases">
        <title>The ancient ancestry and fast evolution of plastids.</title>
        <authorList>
            <person name="Moore K.R."/>
            <person name="Magnabosco C."/>
            <person name="Momper L."/>
            <person name="Gold D.A."/>
            <person name="Bosak T."/>
            <person name="Fournier G.P."/>
        </authorList>
    </citation>
    <scope>NUCLEOTIDE SEQUENCE [LARGE SCALE GENOMIC DNA]</scope>
    <source>
        <strain evidence="2 3">ULC18</strain>
    </source>
</reference>
<evidence type="ECO:0000313" key="3">
    <source>
        <dbReference type="Proteomes" id="UP000239576"/>
    </source>
</evidence>
<keyword evidence="1" id="KW-1133">Transmembrane helix</keyword>
<organism evidence="2 3">
    <name type="scientific">Stenomitos frigidus ULC18</name>
    <dbReference type="NCBI Taxonomy" id="2107698"/>
    <lineage>
        <taxon>Bacteria</taxon>
        <taxon>Bacillati</taxon>
        <taxon>Cyanobacteriota</taxon>
        <taxon>Cyanophyceae</taxon>
        <taxon>Leptolyngbyales</taxon>
        <taxon>Leptolyngbyaceae</taxon>
        <taxon>Stenomitos</taxon>
    </lineage>
</organism>
<keyword evidence="3" id="KW-1185">Reference proteome</keyword>
<proteinExistence type="predicted"/>
<dbReference type="NCBIfam" id="NF033488">
    <property type="entry name" value="lmo0937_fam_TM"/>
    <property type="match status" value="1"/>
</dbReference>
<feature type="transmembrane region" description="Helical" evidence="1">
    <location>
        <begin position="6"/>
        <end position="39"/>
    </location>
</feature>
<keyword evidence="1" id="KW-0812">Transmembrane</keyword>
<reference evidence="3" key="1">
    <citation type="submission" date="2018-02" db="EMBL/GenBank/DDBJ databases">
        <authorList>
            <person name="Moore K."/>
            <person name="Momper L."/>
        </authorList>
    </citation>
    <scope>NUCLEOTIDE SEQUENCE [LARGE SCALE GENOMIC DNA]</scope>
    <source>
        <strain evidence="3">ULC18</strain>
    </source>
</reference>
<gene>
    <name evidence="2" type="ORF">C7B82_09525</name>
</gene>
<dbReference type="AlphaFoldDB" id="A0A2T1EBS8"/>
<evidence type="ECO:0000256" key="1">
    <source>
        <dbReference type="SAM" id="Phobius"/>
    </source>
</evidence>
<dbReference type="Proteomes" id="UP000239576">
    <property type="component" value="Unassembled WGS sequence"/>
</dbReference>
<evidence type="ECO:0000313" key="2">
    <source>
        <dbReference type="EMBL" id="PSB30199.1"/>
    </source>
</evidence>
<dbReference type="InterPro" id="IPR043727">
    <property type="entry name" value="Lmo0937-like"/>
</dbReference>
<dbReference type="EMBL" id="PVWK01000055">
    <property type="protein sequence ID" value="PSB30199.1"/>
    <property type="molecule type" value="Genomic_DNA"/>
</dbReference>
<accession>A0A2T1EBS8</accession>